<keyword evidence="3" id="KW-0862">Zinc</keyword>
<keyword evidence="8" id="KW-1185">Reference proteome</keyword>
<reference evidence="8" key="1">
    <citation type="submission" date="2010-07" db="EMBL/GenBank/DDBJ databases">
        <title>The genome sequence of Gaeumannomyces graminis var. tritici strain R3-111a-1.</title>
        <authorList>
            <consortium name="The Broad Institute Genome Sequencing Platform"/>
            <person name="Ma L.-J."/>
            <person name="Dead R."/>
            <person name="Young S."/>
            <person name="Zeng Q."/>
            <person name="Koehrsen M."/>
            <person name="Alvarado L."/>
            <person name="Berlin A."/>
            <person name="Chapman S.B."/>
            <person name="Chen Z."/>
            <person name="Freedman E."/>
            <person name="Gellesch M."/>
            <person name="Goldberg J."/>
            <person name="Griggs A."/>
            <person name="Gujja S."/>
            <person name="Heilman E.R."/>
            <person name="Heiman D."/>
            <person name="Hepburn T."/>
            <person name="Howarth C."/>
            <person name="Jen D."/>
            <person name="Larson L."/>
            <person name="Mehta T."/>
            <person name="Neiman D."/>
            <person name="Pearson M."/>
            <person name="Roberts A."/>
            <person name="Saif S."/>
            <person name="Shea T."/>
            <person name="Shenoy N."/>
            <person name="Sisk P."/>
            <person name="Stolte C."/>
            <person name="Sykes S."/>
            <person name="Walk T."/>
            <person name="White J."/>
            <person name="Yandava C."/>
            <person name="Haas B."/>
            <person name="Nusbaum C."/>
            <person name="Birren B."/>
        </authorList>
    </citation>
    <scope>NUCLEOTIDE SEQUENCE [LARGE SCALE GENOMIC DNA]</scope>
    <source>
        <strain evidence="8">R3-111a-1</strain>
    </source>
</reference>
<dbReference type="GeneID" id="20347491"/>
<evidence type="ECO:0000256" key="1">
    <source>
        <dbReference type="ARBA" id="ARBA00022723"/>
    </source>
</evidence>
<dbReference type="Proteomes" id="UP000006039">
    <property type="component" value="Unassembled WGS sequence"/>
</dbReference>
<dbReference type="VEuPathDB" id="FungiDB:GGTG_07033"/>
<dbReference type="EnsemblFungi" id="EJT77121">
    <property type="protein sequence ID" value="EJT77121"/>
    <property type="gene ID" value="GGTG_07033"/>
</dbReference>
<dbReference type="InterPro" id="IPR001876">
    <property type="entry name" value="Znf_RanBP2"/>
</dbReference>
<dbReference type="PROSITE" id="PS01358">
    <property type="entry name" value="ZF_RANBP2_1"/>
    <property type="match status" value="1"/>
</dbReference>
<dbReference type="Pfam" id="PF26082">
    <property type="entry name" value="zf-C2H2_AcuF"/>
    <property type="match status" value="1"/>
</dbReference>
<evidence type="ECO:0000313" key="6">
    <source>
        <dbReference type="EMBL" id="EJT77121.1"/>
    </source>
</evidence>
<dbReference type="RefSeq" id="XP_009223121.1">
    <property type="nucleotide sequence ID" value="XM_009224857.1"/>
</dbReference>
<sequence>MMASSTISHKCGIIKAGLKAVASAALEAAAPPMITSADLCDFRDKFILWSGNMGAMHQPSSSLSLECRLSGAQGVLAHIHRLLGDLRDALEEVLPLLSPQPPDSIRDSATSSEVVGPPGREEELEYAESLAGEISDTLRGLFRAGILVRKATSRDRFAHALKHSTSEFLDLYDKEYVHRKCSKLRRLADQSHWLVHRLGSANVKRRQVQQYYRDHKARLAEPKEGDHEETPTERLSSKATTLAPARLEAEFSKAGTPVEEEYEGAMSVTTAVTTFDRATSLALPRLTDLSQPAEPFECPICFLLSCFSSEKAWKIHAFADIRPYVCTLGGGPECEGLMFPDRNSWFRHELTQHRSQFACAECKVECGSEPKFRDHLAKHGESPGERMDDLVAAGRRVQRTFVAGECPFCDEWEAAKAAASSQVVTGPQLKRHVATHLEQLALFAVPRAVATNNENEEGKKEEEEEAENAREGIPLRYGPGRYITYKPGSWKCCRCEFVNFPFLGTCAICIESERPHDMCGRCTEISLGWEQDKRQHT</sequence>
<protein>
    <recommendedName>
        <fullName evidence="5">RanBP2-type domain-containing protein</fullName>
    </recommendedName>
</protein>
<evidence type="ECO:0000256" key="3">
    <source>
        <dbReference type="ARBA" id="ARBA00022833"/>
    </source>
</evidence>
<feature type="domain" description="RanBP2-type" evidence="5">
    <location>
        <begin position="490"/>
        <end position="509"/>
    </location>
</feature>
<reference evidence="6" key="3">
    <citation type="submission" date="2010-09" db="EMBL/GenBank/DDBJ databases">
        <title>Annotation of Gaeumannomyces graminis var. tritici R3-111a-1.</title>
        <authorList>
            <consortium name="The Broad Institute Genome Sequencing Platform"/>
            <person name="Ma L.-J."/>
            <person name="Dead R."/>
            <person name="Young S.K."/>
            <person name="Zeng Q."/>
            <person name="Gargeya S."/>
            <person name="Fitzgerald M."/>
            <person name="Haas B."/>
            <person name="Abouelleil A."/>
            <person name="Alvarado L."/>
            <person name="Arachchi H.M."/>
            <person name="Berlin A."/>
            <person name="Brown A."/>
            <person name="Chapman S.B."/>
            <person name="Chen Z."/>
            <person name="Dunbar C."/>
            <person name="Freedman E."/>
            <person name="Gearin G."/>
            <person name="Gellesch M."/>
            <person name="Goldberg J."/>
            <person name="Griggs A."/>
            <person name="Gujja S."/>
            <person name="Heiman D."/>
            <person name="Howarth C."/>
            <person name="Larson L."/>
            <person name="Lui A."/>
            <person name="MacDonald P.J.P."/>
            <person name="Mehta T."/>
            <person name="Montmayeur A."/>
            <person name="Murphy C."/>
            <person name="Neiman D."/>
            <person name="Pearson M."/>
            <person name="Priest M."/>
            <person name="Roberts A."/>
            <person name="Saif S."/>
            <person name="Shea T."/>
            <person name="Shenoy N."/>
            <person name="Sisk P."/>
            <person name="Stolte C."/>
            <person name="Sykes S."/>
            <person name="Yandava C."/>
            <person name="Wortman J."/>
            <person name="Nusbaum C."/>
            <person name="Birren B."/>
        </authorList>
    </citation>
    <scope>NUCLEOTIDE SEQUENCE</scope>
    <source>
        <strain evidence="6">R3-111a-1</strain>
    </source>
</reference>
<accession>J3P0I8</accession>
<dbReference type="InterPro" id="IPR013087">
    <property type="entry name" value="Znf_C2H2_type"/>
</dbReference>
<gene>
    <name evidence="7" type="primary">20347491</name>
    <name evidence="6" type="ORF">GGTG_07033</name>
</gene>
<evidence type="ECO:0000256" key="2">
    <source>
        <dbReference type="ARBA" id="ARBA00022771"/>
    </source>
</evidence>
<name>J3P0I8_GAET3</name>
<dbReference type="STRING" id="644352.J3P0I8"/>
<feature type="region of interest" description="Disordered" evidence="4">
    <location>
        <begin position="98"/>
        <end position="121"/>
    </location>
</feature>
<evidence type="ECO:0000313" key="7">
    <source>
        <dbReference type="EnsemblFungi" id="EJT77121"/>
    </source>
</evidence>
<reference evidence="7" key="5">
    <citation type="submission" date="2018-04" db="UniProtKB">
        <authorList>
            <consortium name="EnsemblFungi"/>
        </authorList>
    </citation>
    <scope>IDENTIFICATION</scope>
    <source>
        <strain evidence="7">R3-111a-1</strain>
    </source>
</reference>
<keyword evidence="1" id="KW-0479">Metal-binding</keyword>
<dbReference type="SMART" id="SM00355">
    <property type="entry name" value="ZnF_C2H2"/>
    <property type="match status" value="3"/>
</dbReference>
<dbReference type="eggNOG" id="ENOG502S2T0">
    <property type="taxonomic scope" value="Eukaryota"/>
</dbReference>
<evidence type="ECO:0000259" key="5">
    <source>
        <dbReference type="PROSITE" id="PS01358"/>
    </source>
</evidence>
<dbReference type="PANTHER" id="PTHR35391:SF7">
    <property type="entry name" value="C2H2-TYPE DOMAIN-CONTAINING PROTEIN"/>
    <property type="match status" value="1"/>
</dbReference>
<evidence type="ECO:0000313" key="8">
    <source>
        <dbReference type="Proteomes" id="UP000006039"/>
    </source>
</evidence>
<dbReference type="AlphaFoldDB" id="J3P0I8"/>
<dbReference type="EMBL" id="GL385397">
    <property type="protein sequence ID" value="EJT77121.1"/>
    <property type="molecule type" value="Genomic_DNA"/>
</dbReference>
<dbReference type="PANTHER" id="PTHR35391">
    <property type="entry name" value="C2H2-TYPE DOMAIN-CONTAINING PROTEIN-RELATED"/>
    <property type="match status" value="1"/>
</dbReference>
<reference evidence="6" key="2">
    <citation type="submission" date="2010-07" db="EMBL/GenBank/DDBJ databases">
        <authorList>
            <consortium name="The Broad Institute Genome Sequencing Platform"/>
            <consortium name="Broad Institute Genome Sequencing Center for Infectious Disease"/>
            <person name="Ma L.-J."/>
            <person name="Dead R."/>
            <person name="Young S."/>
            <person name="Zeng Q."/>
            <person name="Koehrsen M."/>
            <person name="Alvarado L."/>
            <person name="Berlin A."/>
            <person name="Chapman S.B."/>
            <person name="Chen Z."/>
            <person name="Freedman E."/>
            <person name="Gellesch M."/>
            <person name="Goldberg J."/>
            <person name="Griggs A."/>
            <person name="Gujja S."/>
            <person name="Heilman E.R."/>
            <person name="Heiman D."/>
            <person name="Hepburn T."/>
            <person name="Howarth C."/>
            <person name="Jen D."/>
            <person name="Larson L."/>
            <person name="Mehta T."/>
            <person name="Neiman D."/>
            <person name="Pearson M."/>
            <person name="Roberts A."/>
            <person name="Saif S."/>
            <person name="Shea T."/>
            <person name="Shenoy N."/>
            <person name="Sisk P."/>
            <person name="Stolte C."/>
            <person name="Sykes S."/>
            <person name="Walk T."/>
            <person name="White J."/>
            <person name="Yandava C."/>
            <person name="Haas B."/>
            <person name="Nusbaum C."/>
            <person name="Birren B."/>
        </authorList>
    </citation>
    <scope>NUCLEOTIDE SEQUENCE</scope>
    <source>
        <strain evidence="6">R3-111a-1</strain>
    </source>
</reference>
<feature type="region of interest" description="Disordered" evidence="4">
    <location>
        <begin position="216"/>
        <end position="239"/>
    </location>
</feature>
<proteinExistence type="predicted"/>
<dbReference type="InterPro" id="IPR058925">
    <property type="entry name" value="zf-C2H2_AcuF"/>
</dbReference>
<dbReference type="OrthoDB" id="6133115at2759"/>
<keyword evidence="2" id="KW-0863">Zinc-finger</keyword>
<reference evidence="7" key="4">
    <citation type="journal article" date="2015" name="G3 (Bethesda)">
        <title>Genome sequences of three phytopathogenic species of the Magnaporthaceae family of fungi.</title>
        <authorList>
            <person name="Okagaki L.H."/>
            <person name="Nunes C.C."/>
            <person name="Sailsbery J."/>
            <person name="Clay B."/>
            <person name="Brown D."/>
            <person name="John T."/>
            <person name="Oh Y."/>
            <person name="Young N."/>
            <person name="Fitzgerald M."/>
            <person name="Haas B.J."/>
            <person name="Zeng Q."/>
            <person name="Young S."/>
            <person name="Adiconis X."/>
            <person name="Fan L."/>
            <person name="Levin J.Z."/>
            <person name="Mitchell T.K."/>
            <person name="Okubara P.A."/>
            <person name="Farman M.L."/>
            <person name="Kohn L.M."/>
            <person name="Birren B."/>
            <person name="Ma L.-J."/>
            <person name="Dean R.A."/>
        </authorList>
    </citation>
    <scope>NUCLEOTIDE SEQUENCE</scope>
    <source>
        <strain evidence="7">R3-111a-1</strain>
    </source>
</reference>
<organism evidence="6">
    <name type="scientific">Gaeumannomyces tritici (strain R3-111a-1)</name>
    <name type="common">Wheat and barley take-all root rot fungus</name>
    <name type="synonym">Gaeumannomyces graminis var. tritici</name>
    <dbReference type="NCBI Taxonomy" id="644352"/>
    <lineage>
        <taxon>Eukaryota</taxon>
        <taxon>Fungi</taxon>
        <taxon>Dikarya</taxon>
        <taxon>Ascomycota</taxon>
        <taxon>Pezizomycotina</taxon>
        <taxon>Sordariomycetes</taxon>
        <taxon>Sordariomycetidae</taxon>
        <taxon>Magnaporthales</taxon>
        <taxon>Magnaporthaceae</taxon>
        <taxon>Gaeumannomyces</taxon>
    </lineage>
</organism>
<dbReference type="HOGENOM" id="CLU_015936_3_1_1"/>
<dbReference type="GO" id="GO:0008270">
    <property type="term" value="F:zinc ion binding"/>
    <property type="evidence" value="ECO:0007669"/>
    <property type="project" value="UniProtKB-KW"/>
</dbReference>
<evidence type="ECO:0000256" key="4">
    <source>
        <dbReference type="SAM" id="MobiDB-lite"/>
    </source>
</evidence>
<feature type="compositionally biased region" description="Basic and acidic residues" evidence="4">
    <location>
        <begin position="216"/>
        <end position="236"/>
    </location>
</feature>